<evidence type="ECO:0000313" key="3">
    <source>
        <dbReference type="Proteomes" id="UP000198287"/>
    </source>
</evidence>
<comment type="caution">
    <text evidence="2">The sequence shown here is derived from an EMBL/GenBank/DDBJ whole genome shotgun (WGS) entry which is preliminary data.</text>
</comment>
<feature type="chain" id="PRO_5012195120" evidence="1">
    <location>
        <begin position="29"/>
        <end position="257"/>
    </location>
</feature>
<dbReference type="InterPro" id="IPR006631">
    <property type="entry name" value="DM4_12"/>
</dbReference>
<dbReference type="AlphaFoldDB" id="A0A226DZY5"/>
<organism evidence="2 3">
    <name type="scientific">Folsomia candida</name>
    <name type="common">Springtail</name>
    <dbReference type="NCBI Taxonomy" id="158441"/>
    <lineage>
        <taxon>Eukaryota</taxon>
        <taxon>Metazoa</taxon>
        <taxon>Ecdysozoa</taxon>
        <taxon>Arthropoda</taxon>
        <taxon>Hexapoda</taxon>
        <taxon>Collembola</taxon>
        <taxon>Entomobryomorpha</taxon>
        <taxon>Isotomoidea</taxon>
        <taxon>Isotomidae</taxon>
        <taxon>Proisotominae</taxon>
        <taxon>Folsomia</taxon>
    </lineage>
</organism>
<dbReference type="Pfam" id="PF07841">
    <property type="entry name" value="DM4_12"/>
    <property type="match status" value="1"/>
</dbReference>
<keyword evidence="3" id="KW-1185">Reference proteome</keyword>
<dbReference type="Proteomes" id="UP000198287">
    <property type="component" value="Unassembled WGS sequence"/>
</dbReference>
<proteinExistence type="predicted"/>
<feature type="signal peptide" evidence="1">
    <location>
        <begin position="1"/>
        <end position="28"/>
    </location>
</feature>
<dbReference type="EMBL" id="LNIX01000008">
    <property type="protein sequence ID" value="OXA50863.1"/>
    <property type="molecule type" value="Genomic_DNA"/>
</dbReference>
<keyword evidence="1" id="KW-0732">Signal</keyword>
<reference evidence="2 3" key="1">
    <citation type="submission" date="2015-12" db="EMBL/GenBank/DDBJ databases">
        <title>The genome of Folsomia candida.</title>
        <authorList>
            <person name="Faddeeva A."/>
            <person name="Derks M.F."/>
            <person name="Anvar Y."/>
            <person name="Smit S."/>
            <person name="Van Straalen N."/>
            <person name="Roelofs D."/>
        </authorList>
    </citation>
    <scope>NUCLEOTIDE SEQUENCE [LARGE SCALE GENOMIC DNA]</scope>
    <source>
        <strain evidence="2 3">VU population</strain>
        <tissue evidence="2">Whole body</tissue>
    </source>
</reference>
<evidence type="ECO:0000313" key="2">
    <source>
        <dbReference type="EMBL" id="OXA50863.1"/>
    </source>
</evidence>
<dbReference type="PANTHER" id="PTHR21398">
    <property type="entry name" value="AGAP007094-PA"/>
    <property type="match status" value="1"/>
</dbReference>
<accession>A0A226DZY5</accession>
<sequence length="257" mass="29331">MNCQTFRETYFLLLLLILNLTLISSSYSSSRASKKYFQVANDWYETTYQSTTPSPPPSQSESTSTPRILFPPGISLEFQPTLTIPFINKDAFGIGSSFKVSFPVTILLDKLSLNSWNDIKDLETEIVLWDNNKNGFVKARKKRSNNSTTQENFSLCRKLSLQKLALFKKLETFASSVSNSWAWNSRVAMTGEDCLLRTICEIYYFPITEEFGVFGDLLRELVRADRFPTRECANGNNDILTKVVKVLFIIDIVFNIT</sequence>
<gene>
    <name evidence="2" type="ORF">Fcan01_14654</name>
</gene>
<protein>
    <submittedName>
        <fullName evidence="2">Uncharacterized protein</fullName>
    </submittedName>
</protein>
<dbReference type="OrthoDB" id="6340174at2759"/>
<evidence type="ECO:0000256" key="1">
    <source>
        <dbReference type="SAM" id="SignalP"/>
    </source>
</evidence>
<dbReference type="PANTHER" id="PTHR21398:SF6">
    <property type="entry name" value="AGAP007094-PA"/>
    <property type="match status" value="1"/>
</dbReference>
<name>A0A226DZY5_FOLCA</name>